<evidence type="ECO:0000256" key="4">
    <source>
        <dbReference type="ARBA" id="ARBA00023136"/>
    </source>
</evidence>
<accession>A0A0F7TRA8</accession>
<reference evidence="7" key="1">
    <citation type="journal article" date="2015" name="Genome Announc.">
        <title>Draft genome sequence of the fungus Penicillium brasilianum MG11.</title>
        <authorList>
            <person name="Horn F."/>
            <person name="Linde J."/>
            <person name="Mattern D.J."/>
            <person name="Walther G."/>
            <person name="Guthke R."/>
            <person name="Brakhage A.A."/>
            <person name="Valiante V."/>
        </authorList>
    </citation>
    <scope>NUCLEOTIDE SEQUENCE [LARGE SCALE GENOMIC DNA]</scope>
    <source>
        <strain evidence="7">MG11</strain>
    </source>
</reference>
<dbReference type="OrthoDB" id="5428055at2759"/>
<dbReference type="GO" id="GO:0015087">
    <property type="term" value="F:cobalt ion transmembrane transporter activity"/>
    <property type="evidence" value="ECO:0007669"/>
    <property type="project" value="TreeGrafter"/>
</dbReference>
<keyword evidence="4 5" id="KW-0472">Membrane</keyword>
<feature type="transmembrane region" description="Helical" evidence="5">
    <location>
        <begin position="255"/>
        <end position="273"/>
    </location>
</feature>
<evidence type="ECO:0000313" key="7">
    <source>
        <dbReference type="Proteomes" id="UP000042958"/>
    </source>
</evidence>
<dbReference type="PANTHER" id="PTHR46494:SF1">
    <property type="entry name" value="CORA FAMILY METAL ION TRANSPORTER (EUROFUNG)"/>
    <property type="match status" value="1"/>
</dbReference>
<proteinExistence type="predicted"/>
<evidence type="ECO:0000256" key="2">
    <source>
        <dbReference type="ARBA" id="ARBA00022692"/>
    </source>
</evidence>
<evidence type="ECO:0000256" key="3">
    <source>
        <dbReference type="ARBA" id="ARBA00022989"/>
    </source>
</evidence>
<dbReference type="GO" id="GO:0000287">
    <property type="term" value="F:magnesium ion binding"/>
    <property type="evidence" value="ECO:0007669"/>
    <property type="project" value="TreeGrafter"/>
</dbReference>
<organism evidence="6 7">
    <name type="scientific">Penicillium brasilianum</name>
    <dbReference type="NCBI Taxonomy" id="104259"/>
    <lineage>
        <taxon>Eukaryota</taxon>
        <taxon>Fungi</taxon>
        <taxon>Dikarya</taxon>
        <taxon>Ascomycota</taxon>
        <taxon>Pezizomycotina</taxon>
        <taxon>Eurotiomycetes</taxon>
        <taxon>Eurotiomycetidae</taxon>
        <taxon>Eurotiales</taxon>
        <taxon>Aspergillaceae</taxon>
        <taxon>Penicillium</taxon>
    </lineage>
</organism>
<evidence type="ECO:0000256" key="5">
    <source>
        <dbReference type="SAM" id="Phobius"/>
    </source>
</evidence>
<dbReference type="Pfam" id="PF01544">
    <property type="entry name" value="CorA"/>
    <property type="match status" value="1"/>
</dbReference>
<dbReference type="GO" id="GO:0005886">
    <property type="term" value="C:plasma membrane"/>
    <property type="evidence" value="ECO:0007669"/>
    <property type="project" value="UniProtKB-SubCell"/>
</dbReference>
<keyword evidence="7" id="KW-1185">Reference proteome</keyword>
<keyword evidence="3 5" id="KW-1133">Transmembrane helix</keyword>
<comment type="subcellular location">
    <subcellularLocation>
        <location evidence="1">Cell membrane</location>
        <topology evidence="1">Multi-pass membrane protein</topology>
    </subcellularLocation>
</comment>
<dbReference type="PANTHER" id="PTHR46494">
    <property type="entry name" value="CORA FAMILY METAL ION TRANSPORTER (EUROFUNG)"/>
    <property type="match status" value="1"/>
</dbReference>
<dbReference type="AlphaFoldDB" id="A0A0F7TRA8"/>
<keyword evidence="2 5" id="KW-0812">Transmembrane</keyword>
<name>A0A0F7TRA8_PENBI</name>
<evidence type="ECO:0000256" key="1">
    <source>
        <dbReference type="ARBA" id="ARBA00004651"/>
    </source>
</evidence>
<dbReference type="STRING" id="104259.A0A0F7TRA8"/>
<evidence type="ECO:0000313" key="6">
    <source>
        <dbReference type="EMBL" id="CEJ59338.1"/>
    </source>
</evidence>
<evidence type="ECO:0008006" key="8">
    <source>
        <dbReference type="Google" id="ProtNLM"/>
    </source>
</evidence>
<sequence length="320" mass="36984">MGVSQMRGFTLEFHLPHYALRRDDCQLYDSRRIRKHRLFRLSGQDAIYEVQLSLIVYGVDDFFWTACFCEDAYFRASNPISGYLQDEVDGPSSGLRMSRFPIWDPRYYFLSILVIRMSQITMEWAVSMEVITGYLDEHDDLFLEDDPSLKKTKESTWILGSLRRLRNVLARVITTLASFDANNSVYFDLETEGALYDRFRECFDQLRQFTAELTTIRMVLEQQIEILEKMSDVLVNASSLAESITASRQGDNIRLLTYISIIYLPVTLATSIFGMNQVSSENAWWKYWLCLVCLTGGTITVAVGLQMIIPRWGKGQEKHG</sequence>
<feature type="transmembrane region" description="Helical" evidence="5">
    <location>
        <begin position="285"/>
        <end position="309"/>
    </location>
</feature>
<dbReference type="Gene3D" id="1.20.58.340">
    <property type="entry name" value="Magnesium transport protein CorA, transmembrane region"/>
    <property type="match status" value="1"/>
</dbReference>
<dbReference type="GO" id="GO:0015095">
    <property type="term" value="F:magnesium ion transmembrane transporter activity"/>
    <property type="evidence" value="ECO:0007669"/>
    <property type="project" value="TreeGrafter"/>
</dbReference>
<dbReference type="GO" id="GO:0050897">
    <property type="term" value="F:cobalt ion binding"/>
    <property type="evidence" value="ECO:0007669"/>
    <property type="project" value="TreeGrafter"/>
</dbReference>
<protein>
    <recommendedName>
        <fullName evidence="8">CorA family metal ion transporter</fullName>
    </recommendedName>
</protein>
<dbReference type="EMBL" id="CDHK01000007">
    <property type="protein sequence ID" value="CEJ59338.1"/>
    <property type="molecule type" value="Genomic_DNA"/>
</dbReference>
<dbReference type="InterPro" id="IPR002523">
    <property type="entry name" value="MgTranspt_CorA/ZnTranspt_ZntB"/>
</dbReference>
<dbReference type="Proteomes" id="UP000042958">
    <property type="component" value="Unassembled WGS sequence"/>
</dbReference>
<dbReference type="InterPro" id="IPR045863">
    <property type="entry name" value="CorA_TM1_TM2"/>
</dbReference>
<dbReference type="SUPFAM" id="SSF144083">
    <property type="entry name" value="Magnesium transport protein CorA, transmembrane region"/>
    <property type="match status" value="1"/>
</dbReference>
<gene>
    <name evidence="6" type="ORF">PMG11_07966</name>
</gene>